<dbReference type="PROSITE" id="PS00041">
    <property type="entry name" value="HTH_ARAC_FAMILY_1"/>
    <property type="match status" value="1"/>
</dbReference>
<keyword evidence="6" id="KW-1185">Reference proteome</keyword>
<dbReference type="InterPro" id="IPR009057">
    <property type="entry name" value="Homeodomain-like_sf"/>
</dbReference>
<dbReference type="InterPro" id="IPR018062">
    <property type="entry name" value="HTH_AraC-typ_CS"/>
</dbReference>
<proteinExistence type="predicted"/>
<evidence type="ECO:0000256" key="1">
    <source>
        <dbReference type="ARBA" id="ARBA00023015"/>
    </source>
</evidence>
<gene>
    <name evidence="5" type="ORF">O4H49_08930</name>
</gene>
<keyword evidence="1" id="KW-0805">Transcription regulation</keyword>
<name>A0ABT4LIG0_9PROT</name>
<dbReference type="PANTHER" id="PTHR46796">
    <property type="entry name" value="HTH-TYPE TRANSCRIPTIONAL ACTIVATOR RHAS-RELATED"/>
    <property type="match status" value="1"/>
</dbReference>
<dbReference type="Pfam" id="PF12833">
    <property type="entry name" value="HTH_18"/>
    <property type="match status" value="1"/>
</dbReference>
<dbReference type="SMART" id="SM00342">
    <property type="entry name" value="HTH_ARAC"/>
    <property type="match status" value="1"/>
</dbReference>
<evidence type="ECO:0000256" key="2">
    <source>
        <dbReference type="ARBA" id="ARBA00023125"/>
    </source>
</evidence>
<dbReference type="EMBL" id="JAPWGY010000002">
    <property type="protein sequence ID" value="MCZ4280897.1"/>
    <property type="molecule type" value="Genomic_DNA"/>
</dbReference>
<dbReference type="SUPFAM" id="SSF46689">
    <property type="entry name" value="Homeodomain-like"/>
    <property type="match status" value="2"/>
</dbReference>
<dbReference type="Proteomes" id="UP001069802">
    <property type="component" value="Unassembled WGS sequence"/>
</dbReference>
<dbReference type="RefSeq" id="WP_269423065.1">
    <property type="nucleotide sequence ID" value="NZ_JAPWGY010000002.1"/>
</dbReference>
<protein>
    <submittedName>
        <fullName evidence="5">AraC family transcriptional regulator</fullName>
    </submittedName>
</protein>
<accession>A0ABT4LIG0</accession>
<dbReference type="Pfam" id="PF14525">
    <property type="entry name" value="AraC_binding_2"/>
    <property type="match status" value="1"/>
</dbReference>
<evidence type="ECO:0000313" key="6">
    <source>
        <dbReference type="Proteomes" id="UP001069802"/>
    </source>
</evidence>
<feature type="domain" description="HTH araC/xylS-type" evidence="4">
    <location>
        <begin position="231"/>
        <end position="331"/>
    </location>
</feature>
<sequence length="343" mass="38486">MGTLWSSLSGEPLASHRLFQTDELETARGFVASKFCGHRLDRVTATDHFDACYNHVSGHTLSLNYLRYGATVEIEPGELGAFYLIQLPIKGQAEVSNGAETVWTQQETGSVLNPTRYTKMRWFTGCEKILVRIDRRSLHDAAEKMLGQSINVPLVFQSTISFDQPKTMAWIKKLVTCVQAAEQGYLFGKSQSLGQMLVEEELLTDFLSSQPSNISHFWNDIRHEAIPRYLRRAQDYIHDNLSDGITVADISAAAGVSGRCLQLAFQHNFGCSPLQYLRRLRLNLAHCELMKTEKGTSVSEIAYGLGFTHLGRFAIAYRETFGQSPSVTRDQATAHQNCRVSRK</sequence>
<evidence type="ECO:0000259" key="4">
    <source>
        <dbReference type="PROSITE" id="PS01124"/>
    </source>
</evidence>
<keyword evidence="3" id="KW-0804">Transcription</keyword>
<organism evidence="5 6">
    <name type="scientific">Kiloniella laminariae</name>
    <dbReference type="NCBI Taxonomy" id="454162"/>
    <lineage>
        <taxon>Bacteria</taxon>
        <taxon>Pseudomonadati</taxon>
        <taxon>Pseudomonadota</taxon>
        <taxon>Alphaproteobacteria</taxon>
        <taxon>Rhodospirillales</taxon>
        <taxon>Kiloniellaceae</taxon>
        <taxon>Kiloniella</taxon>
    </lineage>
</organism>
<dbReference type="PANTHER" id="PTHR46796:SF12">
    <property type="entry name" value="HTH-TYPE DNA-BINDING TRANSCRIPTIONAL ACTIVATOR EUTR"/>
    <property type="match status" value="1"/>
</dbReference>
<dbReference type="Gene3D" id="1.10.10.60">
    <property type="entry name" value="Homeodomain-like"/>
    <property type="match status" value="1"/>
</dbReference>
<dbReference type="PROSITE" id="PS01124">
    <property type="entry name" value="HTH_ARAC_FAMILY_2"/>
    <property type="match status" value="1"/>
</dbReference>
<evidence type="ECO:0000313" key="5">
    <source>
        <dbReference type="EMBL" id="MCZ4280897.1"/>
    </source>
</evidence>
<dbReference type="InterPro" id="IPR050204">
    <property type="entry name" value="AraC_XylS_family_regulators"/>
</dbReference>
<keyword evidence="2" id="KW-0238">DNA-binding</keyword>
<reference evidence="5" key="1">
    <citation type="submission" date="2022-12" db="EMBL/GenBank/DDBJ databases">
        <title>Bacterial isolates from different developmental stages of Nematostella vectensis.</title>
        <authorList>
            <person name="Fraune S."/>
        </authorList>
    </citation>
    <scope>NUCLEOTIDE SEQUENCE</scope>
    <source>
        <strain evidence="5">G21630-S1</strain>
    </source>
</reference>
<dbReference type="InterPro" id="IPR035418">
    <property type="entry name" value="AraC-bd_2"/>
</dbReference>
<comment type="caution">
    <text evidence="5">The sequence shown here is derived from an EMBL/GenBank/DDBJ whole genome shotgun (WGS) entry which is preliminary data.</text>
</comment>
<evidence type="ECO:0000256" key="3">
    <source>
        <dbReference type="ARBA" id="ARBA00023163"/>
    </source>
</evidence>
<dbReference type="InterPro" id="IPR018060">
    <property type="entry name" value="HTH_AraC"/>
</dbReference>